<dbReference type="PANTHER" id="PTHR30347">
    <property type="entry name" value="POTASSIUM CHANNEL RELATED"/>
    <property type="match status" value="1"/>
</dbReference>
<dbReference type="InterPro" id="IPR011066">
    <property type="entry name" value="MscS_channel_C_sf"/>
</dbReference>
<name>A0A6B1G436_9CHLR</name>
<keyword evidence="6 7" id="KW-0472">Membrane</keyword>
<dbReference type="InterPro" id="IPR049278">
    <property type="entry name" value="MS_channel_C"/>
</dbReference>
<dbReference type="Gene3D" id="1.10.287.1260">
    <property type="match status" value="1"/>
</dbReference>
<accession>A0A6B1G436</accession>
<dbReference type="Pfam" id="PF00924">
    <property type="entry name" value="MS_channel_2nd"/>
    <property type="match status" value="1"/>
</dbReference>
<gene>
    <name evidence="11" type="ORF">F4148_18835</name>
</gene>
<evidence type="ECO:0000259" key="10">
    <source>
        <dbReference type="Pfam" id="PF21088"/>
    </source>
</evidence>
<dbReference type="InterPro" id="IPR006685">
    <property type="entry name" value="MscS_channel_2nd"/>
</dbReference>
<evidence type="ECO:0000256" key="6">
    <source>
        <dbReference type="ARBA" id="ARBA00023136"/>
    </source>
</evidence>
<dbReference type="Pfam" id="PF21088">
    <property type="entry name" value="MS_channel_1st"/>
    <property type="match status" value="1"/>
</dbReference>
<dbReference type="Gene3D" id="2.30.30.60">
    <property type="match status" value="1"/>
</dbReference>
<comment type="caution">
    <text evidence="11">The sequence shown here is derived from an EMBL/GenBank/DDBJ whole genome shotgun (WGS) entry which is preliminary data.</text>
</comment>
<feature type="transmembrane region" description="Helical" evidence="7">
    <location>
        <begin position="87"/>
        <end position="106"/>
    </location>
</feature>
<dbReference type="GO" id="GO:0005886">
    <property type="term" value="C:plasma membrane"/>
    <property type="evidence" value="ECO:0007669"/>
    <property type="project" value="UniProtKB-SubCell"/>
</dbReference>
<dbReference type="InterPro" id="IPR023408">
    <property type="entry name" value="MscS_beta-dom_sf"/>
</dbReference>
<dbReference type="SUPFAM" id="SSF82861">
    <property type="entry name" value="Mechanosensitive channel protein MscS (YggB), transmembrane region"/>
    <property type="match status" value="1"/>
</dbReference>
<dbReference type="PANTHER" id="PTHR30347:SF1">
    <property type="entry name" value="MECHANOSENSITIVE CHANNEL MSCK"/>
    <property type="match status" value="1"/>
</dbReference>
<evidence type="ECO:0000256" key="2">
    <source>
        <dbReference type="ARBA" id="ARBA00008017"/>
    </source>
</evidence>
<feature type="transmembrane region" description="Helical" evidence="7">
    <location>
        <begin position="25"/>
        <end position="43"/>
    </location>
</feature>
<feature type="transmembrane region" description="Helical" evidence="7">
    <location>
        <begin position="63"/>
        <end position="81"/>
    </location>
</feature>
<evidence type="ECO:0000259" key="8">
    <source>
        <dbReference type="Pfam" id="PF00924"/>
    </source>
</evidence>
<sequence length="293" mass="32044">MGGIIRFLNTPITTVQGSSLTPVDLLITVGIVLLFYILARVGARQFQNRLEGRLKLTATNRRLLRSTVFLSILFAGVYTSLSSLGINLSIFLVPLGALSIGLGLGLQNLASNYIAGLVLMTEGTIRDGDVIEVDGIRGTVQEMSLRTTVVKTFSNTEVIVPNSLMVSQRLDNWTKSDQILRIESQIGVAYGTDISVVHEILHSHIAAHSAVLSKPEPRTFLVEFADSALLFRIQYWIDDPSQRLSSLSEILEAIYCGLQERGVSIPFPQRDVWLKGDSFGQNGPLVSTANSDL</sequence>
<dbReference type="InterPro" id="IPR049142">
    <property type="entry name" value="MS_channel_1st"/>
</dbReference>
<dbReference type="Gene3D" id="3.30.70.100">
    <property type="match status" value="1"/>
</dbReference>
<dbReference type="InterPro" id="IPR010920">
    <property type="entry name" value="LSM_dom_sf"/>
</dbReference>
<comment type="similarity">
    <text evidence="2">Belongs to the MscS (TC 1.A.23) family.</text>
</comment>
<dbReference type="EMBL" id="VYDA01000666">
    <property type="protein sequence ID" value="MYH63709.1"/>
    <property type="molecule type" value="Genomic_DNA"/>
</dbReference>
<evidence type="ECO:0000256" key="7">
    <source>
        <dbReference type="SAM" id="Phobius"/>
    </source>
</evidence>
<evidence type="ECO:0000256" key="5">
    <source>
        <dbReference type="ARBA" id="ARBA00022989"/>
    </source>
</evidence>
<keyword evidence="3" id="KW-1003">Cell membrane</keyword>
<evidence type="ECO:0000256" key="3">
    <source>
        <dbReference type="ARBA" id="ARBA00022475"/>
    </source>
</evidence>
<feature type="domain" description="Mechanosensitive ion channel MscS" evidence="8">
    <location>
        <begin position="108"/>
        <end position="175"/>
    </location>
</feature>
<dbReference type="InterPro" id="IPR052702">
    <property type="entry name" value="MscS-like_channel"/>
</dbReference>
<organism evidence="11">
    <name type="scientific">Caldilineaceae bacterium SB0675_bin_29</name>
    <dbReference type="NCBI Taxonomy" id="2605266"/>
    <lineage>
        <taxon>Bacteria</taxon>
        <taxon>Bacillati</taxon>
        <taxon>Chloroflexota</taxon>
        <taxon>Caldilineae</taxon>
        <taxon>Caldilineales</taxon>
        <taxon>Caldilineaceae</taxon>
    </lineage>
</organism>
<evidence type="ECO:0000256" key="4">
    <source>
        <dbReference type="ARBA" id="ARBA00022692"/>
    </source>
</evidence>
<protein>
    <submittedName>
        <fullName evidence="11">Mechanosensitive ion channel</fullName>
    </submittedName>
</protein>
<dbReference type="Pfam" id="PF21082">
    <property type="entry name" value="MS_channel_3rd"/>
    <property type="match status" value="1"/>
</dbReference>
<comment type="subcellular location">
    <subcellularLocation>
        <location evidence="1">Cell membrane</location>
        <topology evidence="1">Multi-pass membrane protein</topology>
    </subcellularLocation>
</comment>
<feature type="domain" description="Mechanosensitive ion channel MscS C-terminal" evidence="9">
    <location>
        <begin position="183"/>
        <end position="265"/>
    </location>
</feature>
<evidence type="ECO:0000313" key="11">
    <source>
        <dbReference type="EMBL" id="MYH63709.1"/>
    </source>
</evidence>
<evidence type="ECO:0000256" key="1">
    <source>
        <dbReference type="ARBA" id="ARBA00004651"/>
    </source>
</evidence>
<dbReference type="GO" id="GO:0055085">
    <property type="term" value="P:transmembrane transport"/>
    <property type="evidence" value="ECO:0007669"/>
    <property type="project" value="InterPro"/>
</dbReference>
<evidence type="ECO:0000259" key="9">
    <source>
        <dbReference type="Pfam" id="PF21082"/>
    </source>
</evidence>
<reference evidence="11" key="1">
    <citation type="submission" date="2019-09" db="EMBL/GenBank/DDBJ databases">
        <title>Characterisation of the sponge microbiome using genome-centric metagenomics.</title>
        <authorList>
            <person name="Engelberts J.P."/>
            <person name="Robbins S.J."/>
            <person name="De Goeij J.M."/>
            <person name="Aranda M."/>
            <person name="Bell S.C."/>
            <person name="Webster N.S."/>
        </authorList>
    </citation>
    <scope>NUCLEOTIDE SEQUENCE</scope>
    <source>
        <strain evidence="11">SB0675_bin_29</strain>
    </source>
</reference>
<feature type="domain" description="Mechanosensitive ion channel transmembrane helices 2/3" evidence="10">
    <location>
        <begin position="72"/>
        <end position="107"/>
    </location>
</feature>
<dbReference type="AlphaFoldDB" id="A0A6B1G436"/>
<dbReference type="SUPFAM" id="SSF82689">
    <property type="entry name" value="Mechanosensitive channel protein MscS (YggB), C-terminal domain"/>
    <property type="match status" value="1"/>
</dbReference>
<dbReference type="SUPFAM" id="SSF50182">
    <property type="entry name" value="Sm-like ribonucleoproteins"/>
    <property type="match status" value="1"/>
</dbReference>
<keyword evidence="5 7" id="KW-1133">Transmembrane helix</keyword>
<keyword evidence="4 7" id="KW-0812">Transmembrane</keyword>
<proteinExistence type="inferred from homology"/>
<dbReference type="InterPro" id="IPR011014">
    <property type="entry name" value="MscS_channel_TM-2"/>
</dbReference>